<dbReference type="InterPro" id="IPR045031">
    <property type="entry name" value="DHP_synth-like"/>
</dbReference>
<dbReference type="PROSITE" id="PS00793">
    <property type="entry name" value="DHPS_2"/>
    <property type="match status" value="1"/>
</dbReference>
<evidence type="ECO:0000256" key="6">
    <source>
        <dbReference type="ARBA" id="ARBA00022679"/>
    </source>
</evidence>
<evidence type="ECO:0000256" key="4">
    <source>
        <dbReference type="ARBA" id="ARBA00005051"/>
    </source>
</evidence>
<dbReference type="InterPro" id="IPR000550">
    <property type="entry name" value="Hppk"/>
</dbReference>
<keyword evidence="10" id="KW-0067">ATP-binding</keyword>
<evidence type="ECO:0000256" key="10">
    <source>
        <dbReference type="ARBA" id="ARBA00022840"/>
    </source>
</evidence>
<dbReference type="PROSITE" id="PS50972">
    <property type="entry name" value="PTERIN_BINDING"/>
    <property type="match status" value="1"/>
</dbReference>
<keyword evidence="13" id="KW-0511">Multifunctional enzyme</keyword>
<gene>
    <name evidence="15" type="primary">folK</name>
    <name evidence="15" type="ORF">H359_0019</name>
</gene>
<keyword evidence="7" id="KW-0479">Metal-binding</keyword>
<dbReference type="PANTHER" id="PTHR20941">
    <property type="entry name" value="FOLATE SYNTHESIS PROTEINS"/>
    <property type="match status" value="1"/>
</dbReference>
<sequence>MSSLKFVCLSVGSNLGNRLMYFQKAYKLLKDIGLQDLRSSIVLETKALLPTDAPSEWDLPFLNSVIIGKTSLSCEDLLSKIKNIEITLGREISSTQWAPRVLDIDILLYGNDEAPFTHETCITPHPELLRRPFFISLIASLCPQKRLYQPGSQYHLKTFLELAHLLPCTPDMILRSLAPSTLLMGIVNITNNSISDGGLYLEPTAAVAHAEKLYVEGAAIVDLGAQATNPKVKALLSAEEEWQRLEPVLNILSERWSGFLQYPDISIDTFYPEIIERAAKIYPIRWINDVSGGSREMAQLAKNLGISLIINHSCSLPPRADITLGFTTTAVDQLLIWGEEQISTFTSLGLPKEQIVFDPGIGFGTTAIQSMEILLNMEKFQTLGCRTLVGHSRKSCLSLLGQFDATNRDWETATLSACLQRQNVNYLRVHNVEANQRALTTAAWSGVSL</sequence>
<dbReference type="Proteomes" id="UP000016064">
    <property type="component" value="Unassembled WGS sequence"/>
</dbReference>
<dbReference type="NCBIfam" id="TIGR01498">
    <property type="entry name" value="folK"/>
    <property type="match status" value="1"/>
</dbReference>
<dbReference type="Pfam" id="PF00809">
    <property type="entry name" value="Pterin_bind"/>
    <property type="match status" value="1"/>
</dbReference>
<dbReference type="Gene3D" id="3.30.70.560">
    <property type="entry name" value="7,8-Dihydro-6-hydroxymethylpterin-pyrophosphokinase HPPK"/>
    <property type="match status" value="1"/>
</dbReference>
<comment type="pathway">
    <text evidence="3">Cofactor biosynthesis; tetrahydrofolate biosynthesis; 7,8-dihydrofolate from 2-amino-4-hydroxy-6-hydroxymethyl-7,8-dihydropteridine diphosphate and 4-aminobenzoate: step 1/2.</text>
</comment>
<keyword evidence="16" id="KW-1185">Reference proteome</keyword>
<dbReference type="InterPro" id="IPR006390">
    <property type="entry name" value="DHP_synth_dom"/>
</dbReference>
<dbReference type="GO" id="GO:0003848">
    <property type="term" value="F:2-amino-4-hydroxy-6-hydroxymethyldihydropteridine diphosphokinase activity"/>
    <property type="evidence" value="ECO:0007669"/>
    <property type="project" value="UniProtKB-EC"/>
</dbReference>
<keyword evidence="11" id="KW-0460">Magnesium</keyword>
<evidence type="ECO:0000256" key="3">
    <source>
        <dbReference type="ARBA" id="ARBA00004763"/>
    </source>
</evidence>
<dbReference type="EC" id="2.7.6.3" evidence="15"/>
<dbReference type="Gene3D" id="3.20.20.20">
    <property type="entry name" value="Dihydropteroate synthase-like"/>
    <property type="match status" value="1"/>
</dbReference>
<evidence type="ECO:0000256" key="7">
    <source>
        <dbReference type="ARBA" id="ARBA00022723"/>
    </source>
</evidence>
<keyword evidence="12" id="KW-0289">Folate biosynthesis</keyword>
<dbReference type="CDD" id="cd00483">
    <property type="entry name" value="HPPK"/>
    <property type="match status" value="1"/>
</dbReference>
<dbReference type="SUPFAM" id="SSF51717">
    <property type="entry name" value="Dihydropteroate synthetase-like"/>
    <property type="match status" value="1"/>
</dbReference>
<comment type="similarity">
    <text evidence="5">In the C-terminal section; belongs to the DHPS family.</text>
</comment>
<dbReference type="PROSITE" id="PS00792">
    <property type="entry name" value="DHPS_1"/>
    <property type="match status" value="1"/>
</dbReference>
<dbReference type="InterPro" id="IPR035907">
    <property type="entry name" value="Hppk_sf"/>
</dbReference>
<comment type="catalytic activity">
    <reaction evidence="1">
        <text>(7,8-dihydropterin-6-yl)methyl diphosphate + 4-aminobenzoate = 7,8-dihydropteroate + diphosphate</text>
        <dbReference type="Rhea" id="RHEA:19949"/>
        <dbReference type="ChEBI" id="CHEBI:17836"/>
        <dbReference type="ChEBI" id="CHEBI:17839"/>
        <dbReference type="ChEBI" id="CHEBI:33019"/>
        <dbReference type="ChEBI" id="CHEBI:72950"/>
        <dbReference type="EC" id="2.5.1.15"/>
    </reaction>
</comment>
<dbReference type="InterPro" id="IPR000489">
    <property type="entry name" value="Pterin-binding_dom"/>
</dbReference>
<dbReference type="CDD" id="cd00739">
    <property type="entry name" value="DHPS"/>
    <property type="match status" value="1"/>
</dbReference>
<dbReference type="EMBL" id="APJW01000001">
    <property type="protein sequence ID" value="EQM63154.1"/>
    <property type="molecule type" value="Genomic_DNA"/>
</dbReference>
<keyword evidence="6 15" id="KW-0808">Transferase</keyword>
<feature type="domain" description="Pterin-binding" evidence="14">
    <location>
        <begin position="181"/>
        <end position="440"/>
    </location>
</feature>
<keyword evidence="9" id="KW-0418">Kinase</keyword>
<evidence type="ECO:0000256" key="11">
    <source>
        <dbReference type="ARBA" id="ARBA00022842"/>
    </source>
</evidence>
<accession>A0ABP2XFZ0</accession>
<evidence type="ECO:0000259" key="14">
    <source>
        <dbReference type="PROSITE" id="PS50972"/>
    </source>
</evidence>
<dbReference type="NCBIfam" id="TIGR01496">
    <property type="entry name" value="DHPS"/>
    <property type="match status" value="1"/>
</dbReference>
<evidence type="ECO:0000256" key="12">
    <source>
        <dbReference type="ARBA" id="ARBA00022909"/>
    </source>
</evidence>
<dbReference type="SUPFAM" id="SSF55083">
    <property type="entry name" value="6-hydroxymethyl-7,8-dihydropterin pyrophosphokinase, HPPK"/>
    <property type="match status" value="1"/>
</dbReference>
<evidence type="ECO:0000313" key="15">
    <source>
        <dbReference type="EMBL" id="EQM63154.1"/>
    </source>
</evidence>
<evidence type="ECO:0000256" key="1">
    <source>
        <dbReference type="ARBA" id="ARBA00000012"/>
    </source>
</evidence>
<protein>
    <submittedName>
        <fullName evidence="15">2-amino-4-hydroxy-6-hydroxymethyldihydropteridine pyrophosphokinase</fullName>
        <ecNumber evidence="15">2.7.6.3</ecNumber>
    </submittedName>
</protein>
<dbReference type="PANTHER" id="PTHR20941:SF1">
    <property type="entry name" value="FOLIC ACID SYNTHESIS PROTEIN FOL1"/>
    <property type="match status" value="1"/>
</dbReference>
<evidence type="ECO:0000256" key="2">
    <source>
        <dbReference type="ARBA" id="ARBA00001946"/>
    </source>
</evidence>
<dbReference type="InterPro" id="IPR011005">
    <property type="entry name" value="Dihydropteroate_synth-like_sf"/>
</dbReference>
<comment type="pathway">
    <text evidence="4">Cofactor biosynthesis; tetrahydrofolate biosynthesis; 2-amino-4-hydroxy-6-hydroxymethyl-7,8-dihydropteridine diphosphate from 7,8-dihydroneopterin triphosphate: step 4/4.</text>
</comment>
<dbReference type="Pfam" id="PF01288">
    <property type="entry name" value="HPPK"/>
    <property type="match status" value="1"/>
</dbReference>
<proteinExistence type="inferred from homology"/>
<evidence type="ECO:0000313" key="16">
    <source>
        <dbReference type="Proteomes" id="UP000016064"/>
    </source>
</evidence>
<dbReference type="RefSeq" id="WP_020370675.1">
    <property type="nucleotide sequence ID" value="NZ_APJW01000001.1"/>
</dbReference>
<name>A0ABP2XFZ0_9CHLA</name>
<keyword evidence="8" id="KW-0547">Nucleotide-binding</keyword>
<reference evidence="15 16" key="1">
    <citation type="submission" date="2013-07" db="EMBL/GenBank/DDBJ databases">
        <title>Isolation of a new Chlamydia species from the feral Sacred Ibis (Threskiornis aethiopicus): Chlamydia ibidis.</title>
        <authorList>
            <person name="Vorimore F."/>
            <person name="Hsia R.-C."/>
            <person name="Huot-Creasy H."/>
            <person name="Bastian S."/>
            <person name="Deruyter L."/>
            <person name="Passet A."/>
            <person name="Sachse K."/>
            <person name="Bavoil P."/>
            <person name="Myers G."/>
            <person name="Laroucau K."/>
        </authorList>
    </citation>
    <scope>NUCLEOTIDE SEQUENCE [LARGE SCALE GENOMIC DNA]</scope>
    <source>
        <strain evidence="15 16">10-1398/6</strain>
    </source>
</reference>
<evidence type="ECO:0000256" key="9">
    <source>
        <dbReference type="ARBA" id="ARBA00022777"/>
    </source>
</evidence>
<organism evidence="15 16">
    <name type="scientific">Chlamydia ibidis 10-1398/6</name>
    <dbReference type="NCBI Taxonomy" id="1046581"/>
    <lineage>
        <taxon>Bacteria</taxon>
        <taxon>Pseudomonadati</taxon>
        <taxon>Chlamydiota</taxon>
        <taxon>Chlamydiia</taxon>
        <taxon>Chlamydiales</taxon>
        <taxon>Chlamydiaceae</taxon>
        <taxon>Chlamydia/Chlamydophila group</taxon>
        <taxon>Chlamydia</taxon>
    </lineage>
</organism>
<evidence type="ECO:0000256" key="8">
    <source>
        <dbReference type="ARBA" id="ARBA00022741"/>
    </source>
</evidence>
<evidence type="ECO:0000256" key="13">
    <source>
        <dbReference type="ARBA" id="ARBA00023268"/>
    </source>
</evidence>
<comment type="caution">
    <text evidence="15">The sequence shown here is derived from an EMBL/GenBank/DDBJ whole genome shotgun (WGS) entry which is preliminary data.</text>
</comment>
<evidence type="ECO:0000256" key="5">
    <source>
        <dbReference type="ARBA" id="ARBA00009951"/>
    </source>
</evidence>
<comment type="cofactor">
    <cofactor evidence="2">
        <name>Mg(2+)</name>
        <dbReference type="ChEBI" id="CHEBI:18420"/>
    </cofactor>
</comment>